<evidence type="ECO:0008006" key="4">
    <source>
        <dbReference type="Google" id="ProtNLM"/>
    </source>
</evidence>
<accession>A0A2I1FX15</accession>
<dbReference type="VEuPathDB" id="FungiDB:RhiirFUN_021060"/>
<dbReference type="AlphaFoldDB" id="A0A2I1FX15"/>
<name>A0A2I1FX15_9GLOM</name>
<comment type="caution">
    <text evidence="2">The sequence shown here is derived from an EMBL/GenBank/DDBJ whole genome shotgun (WGS) entry which is preliminary data.</text>
</comment>
<dbReference type="VEuPathDB" id="FungiDB:RhiirA1_503366"/>
<feature type="compositionally biased region" description="Acidic residues" evidence="1">
    <location>
        <begin position="151"/>
        <end position="166"/>
    </location>
</feature>
<reference evidence="2 3" key="1">
    <citation type="submission" date="2015-10" db="EMBL/GenBank/DDBJ databases">
        <title>Genome analyses suggest a sexual origin of heterokaryosis in a supposedly ancient asexual fungus.</title>
        <authorList>
            <person name="Ropars J."/>
            <person name="Sedzielewska K."/>
            <person name="Noel J."/>
            <person name="Charron P."/>
            <person name="Farinelli L."/>
            <person name="Marton T."/>
            <person name="Kruger M."/>
            <person name="Pelin A."/>
            <person name="Brachmann A."/>
            <person name="Corradi N."/>
        </authorList>
    </citation>
    <scope>NUCLEOTIDE SEQUENCE [LARGE SCALE GENOMIC DNA]</scope>
    <source>
        <strain evidence="2 3">A4</strain>
    </source>
</reference>
<dbReference type="Proteomes" id="UP000234323">
    <property type="component" value="Unassembled WGS sequence"/>
</dbReference>
<dbReference type="VEuPathDB" id="FungiDB:FUN_000733"/>
<evidence type="ECO:0000313" key="2">
    <source>
        <dbReference type="EMBL" id="PKY38937.1"/>
    </source>
</evidence>
<feature type="region of interest" description="Disordered" evidence="1">
    <location>
        <begin position="151"/>
        <end position="191"/>
    </location>
</feature>
<gene>
    <name evidence="2" type="ORF">RhiirA4_452039</name>
</gene>
<feature type="compositionally biased region" description="Basic residues" evidence="1">
    <location>
        <begin position="1"/>
        <end position="12"/>
    </location>
</feature>
<feature type="region of interest" description="Disordered" evidence="1">
    <location>
        <begin position="1"/>
        <end position="29"/>
    </location>
</feature>
<keyword evidence="3" id="KW-1185">Reference proteome</keyword>
<proteinExistence type="predicted"/>
<protein>
    <recommendedName>
        <fullName evidence="4">Transposase domain-containing protein</fullName>
    </recommendedName>
</protein>
<dbReference type="EMBL" id="LLXI01000045">
    <property type="protein sequence ID" value="PKY38937.1"/>
    <property type="molecule type" value="Genomic_DNA"/>
</dbReference>
<sequence length="454" mass="52368">MPKNYQKTKKSFVKVSNNPPIDPNESKSRKVPCYCNKCKGLLIDLRTKRKHDFKRNISPRRIIENMDQDLTNDNSNQDGSVNLLINNPNFTEVDLTSSDDDQIEINRSIPQEENYTFLPKKVLSDKPKGKQKGISSSSRIKYPIIVIEQNISDDDGDNNDYDENDQNDNNLNFVEENPNEHSSSGFDVPETEDLYDGPKRGTSYLMLLLSTDSLVKFLRYLLILLDANTFDFFPTSLYMARKTLGICAHIIKYAACEKCCKLYDVAEVSNINPNQVPVKSHCIHIDLPNHPMANQKNECMTKLTKTVHTINGTLYRHSLIFPTISLKHQLQLMYNRKGFESSCRKWADRYSDSQYLNDIYNGRVWKTFWDQDQNLPFFRKEVADRNLGIMINIDWFQPFDNANYSVGAVYGVICNLPRSERFKPSNILTMALIPGPNSQSINRIMEWSCTFCNL</sequence>
<evidence type="ECO:0000313" key="3">
    <source>
        <dbReference type="Proteomes" id="UP000234323"/>
    </source>
</evidence>
<evidence type="ECO:0000256" key="1">
    <source>
        <dbReference type="SAM" id="MobiDB-lite"/>
    </source>
</evidence>
<organism evidence="2 3">
    <name type="scientific">Rhizophagus irregularis</name>
    <dbReference type="NCBI Taxonomy" id="588596"/>
    <lineage>
        <taxon>Eukaryota</taxon>
        <taxon>Fungi</taxon>
        <taxon>Fungi incertae sedis</taxon>
        <taxon>Mucoromycota</taxon>
        <taxon>Glomeromycotina</taxon>
        <taxon>Glomeromycetes</taxon>
        <taxon>Glomerales</taxon>
        <taxon>Glomeraceae</taxon>
        <taxon>Rhizophagus</taxon>
    </lineage>
</organism>